<dbReference type="Gene3D" id="3.40.50.300">
    <property type="entry name" value="P-loop containing nucleotide triphosphate hydrolases"/>
    <property type="match status" value="2"/>
</dbReference>
<dbReference type="SMART" id="SM00479">
    <property type="entry name" value="EXOIII"/>
    <property type="match status" value="1"/>
</dbReference>
<dbReference type="Pfam" id="PF13245">
    <property type="entry name" value="AAA_19"/>
    <property type="match status" value="1"/>
</dbReference>
<dbReference type="GO" id="GO:0004527">
    <property type="term" value="F:exonuclease activity"/>
    <property type="evidence" value="ECO:0007669"/>
    <property type="project" value="UniProtKB-ARBA"/>
</dbReference>
<evidence type="ECO:0000259" key="1">
    <source>
        <dbReference type="SMART" id="SM00479"/>
    </source>
</evidence>
<dbReference type="Pfam" id="PF00929">
    <property type="entry name" value="RNase_T"/>
    <property type="match status" value="1"/>
</dbReference>
<dbReference type="SUPFAM" id="SSF53098">
    <property type="entry name" value="Ribonuclease H-like"/>
    <property type="match status" value="1"/>
</dbReference>
<feature type="domain" description="Exonuclease" evidence="1">
    <location>
        <begin position="707"/>
        <end position="873"/>
    </location>
</feature>
<dbReference type="SUPFAM" id="SSF52540">
    <property type="entry name" value="P-loop containing nucleoside triphosphate hydrolases"/>
    <property type="match status" value="1"/>
</dbReference>
<dbReference type="PANTHER" id="PTHR11070:SF66">
    <property type="entry name" value="UVRD-LIKE HELICASE C-TERMINAL DOMAIN-CONTAINING PROTEIN"/>
    <property type="match status" value="1"/>
</dbReference>
<keyword evidence="3" id="KW-1185">Reference proteome</keyword>
<dbReference type="KEGG" id="mphi:EG856_02150"/>
<name>A0A4P6MRM0_9BACT</name>
<protein>
    <submittedName>
        <fullName evidence="2">DUF2075 domain-containing protein</fullName>
    </submittedName>
</protein>
<accession>A0A4P6MRM0</accession>
<dbReference type="EMBL" id="CP034841">
    <property type="protein sequence ID" value="QBF34709.1"/>
    <property type="molecule type" value="Genomic_DNA"/>
</dbReference>
<dbReference type="GO" id="GO:0043138">
    <property type="term" value="F:3'-5' DNA helicase activity"/>
    <property type="evidence" value="ECO:0007669"/>
    <property type="project" value="TreeGrafter"/>
</dbReference>
<proteinExistence type="predicted"/>
<dbReference type="InterPro" id="IPR000212">
    <property type="entry name" value="DNA_helicase_UvrD/REP"/>
</dbReference>
<dbReference type="InterPro" id="IPR012337">
    <property type="entry name" value="RNaseH-like_sf"/>
</dbReference>
<dbReference type="PANTHER" id="PTHR11070">
    <property type="entry name" value="UVRD / RECB / PCRA DNA HELICASE FAMILY MEMBER"/>
    <property type="match status" value="1"/>
</dbReference>
<dbReference type="Proteomes" id="UP000289326">
    <property type="component" value="Chromosome"/>
</dbReference>
<dbReference type="InterPro" id="IPR013520">
    <property type="entry name" value="Ribonucl_H"/>
</dbReference>
<dbReference type="OrthoDB" id="387566at2"/>
<evidence type="ECO:0000313" key="2">
    <source>
        <dbReference type="EMBL" id="QBF34709.1"/>
    </source>
</evidence>
<gene>
    <name evidence="2" type="ORF">EG856_02150</name>
</gene>
<reference evidence="2 3" key="1">
    <citation type="submission" date="2019-01" db="EMBL/GenBank/DDBJ databases">
        <title>Complete sequence and annotation of the Mycoplasma phocirhinis strain 852T genome.</title>
        <authorList>
            <person name="Frasca S.Jr."/>
            <person name="Kutish G.F."/>
            <person name="Castellanos Gell J."/>
            <person name="Michaels D.L."/>
            <person name="Brown D.R."/>
        </authorList>
    </citation>
    <scope>NUCLEOTIDE SEQUENCE [LARGE SCALE GENOMIC DNA]</scope>
    <source>
        <strain evidence="2 3">852</strain>
    </source>
</reference>
<dbReference type="GO" id="GO:0003677">
    <property type="term" value="F:DNA binding"/>
    <property type="evidence" value="ECO:0007669"/>
    <property type="project" value="InterPro"/>
</dbReference>
<dbReference type="GO" id="GO:0005524">
    <property type="term" value="F:ATP binding"/>
    <property type="evidence" value="ECO:0007669"/>
    <property type="project" value="InterPro"/>
</dbReference>
<dbReference type="Gene3D" id="3.30.420.10">
    <property type="entry name" value="Ribonuclease H-like superfamily/Ribonuclease H"/>
    <property type="match status" value="1"/>
</dbReference>
<dbReference type="RefSeq" id="WP_130429486.1">
    <property type="nucleotide sequence ID" value="NZ_CP034841.1"/>
</dbReference>
<dbReference type="AlphaFoldDB" id="A0A4P6MRM0"/>
<sequence length="891" mass="104527">MSTIDNNLNPTKLCFSQEQNEIIKSSTTNNIIINAVAGSGKTTTIVGIVQANFNKKILILTYNTRLMEDTKVKINKHLMDNNAEFIEIRTFHSFAASYWASSCRNDDELNIIISQYSQNIKNIDFDLIIIDEAQDLTPILWNLCQLIFANNIKNKSCRYILLGDVNQTIYQHNRATPYYFINADTLINNNIEWKKMSLTNSFRVKQNIWEFLKTNDLNPNNGSNFSTQNSTFNIYVWQNEFIQKISDLIEEKIKIYGEQNIFVISPFINNTLIENSLVMVANEISKRGYGTYYPISNLTEINDKILKNKVVFASVHQSKGRERKCVIVYNFNSNVEKNFNINEDNQISKNLYYVALTRASEDLTLVNFYSKYNQNFFPSFIDTNFILKQDFFYTDLNKYDLVTSQTTKHQDFERIYTLQNFINTLTPTQRFEISQFIKKIWLQYPVQPLELKNNITLKSKKQIYDVVSINNVYVKLLYFFKNCKNINNLARILHINEKKHFNALIEQIQEIMNLNNNQKFISLAMVFDSCFRADFIAPNSIDIKYRNWISSKQSQTIYQRLSNIQDNNSLLRFKVEFENISTIIDLIDYQNEIVYALKFNETLNDNDIFEMALIGILINLNKLNEFQNFRLIIFNIYNNSKLEVELENINELCKLFKNYLKDLTKPKLDINYQKSIVDLSKQNKILINYVTVKLNKKENKIVQKNNKFVFFDFETTGFNGYVCQIGMVIVENDEIVAKINKLINPLRPITLEAMWQHRISDEMVENETTFAQFWPQISQYFNGEYLLIAHNIAFDIRVLMRELTRMDLALTTQIDFFCSRFGLAKYNSNEFKYTQKLDQIATKLNIKFTHHNAYADALAIYQIFASLESSVNKLISKAIDNGYNAWKLKLN</sequence>
<dbReference type="InterPro" id="IPR036397">
    <property type="entry name" value="RNaseH_sf"/>
</dbReference>
<dbReference type="GO" id="GO:0000725">
    <property type="term" value="P:recombinational repair"/>
    <property type="evidence" value="ECO:0007669"/>
    <property type="project" value="TreeGrafter"/>
</dbReference>
<dbReference type="InterPro" id="IPR027417">
    <property type="entry name" value="P-loop_NTPase"/>
</dbReference>
<organism evidence="2 3">
    <name type="scientific">Mycoplasmopsis phocirhinis</name>
    <dbReference type="NCBI Taxonomy" id="142650"/>
    <lineage>
        <taxon>Bacteria</taxon>
        <taxon>Bacillati</taxon>
        <taxon>Mycoplasmatota</taxon>
        <taxon>Mycoplasmoidales</taxon>
        <taxon>Metamycoplasmataceae</taxon>
        <taxon>Mycoplasmopsis</taxon>
    </lineage>
</organism>
<evidence type="ECO:0000313" key="3">
    <source>
        <dbReference type="Proteomes" id="UP000289326"/>
    </source>
</evidence>